<feature type="non-terminal residue" evidence="2">
    <location>
        <position position="80"/>
    </location>
</feature>
<proteinExistence type="predicted"/>
<evidence type="ECO:0000313" key="2">
    <source>
        <dbReference type="EMBL" id="KAJ9591242.1"/>
    </source>
</evidence>
<accession>A0AAD8A3T8</accession>
<gene>
    <name evidence="2" type="ORF">L9F63_002248</name>
</gene>
<dbReference type="Proteomes" id="UP001233999">
    <property type="component" value="Unassembled WGS sequence"/>
</dbReference>
<comment type="caution">
    <text evidence="2">The sequence shown here is derived from an EMBL/GenBank/DDBJ whole genome shotgun (WGS) entry which is preliminary data.</text>
</comment>
<reference evidence="2" key="2">
    <citation type="submission" date="2023-05" db="EMBL/GenBank/DDBJ databases">
        <authorList>
            <person name="Fouks B."/>
        </authorList>
    </citation>
    <scope>NUCLEOTIDE SEQUENCE</scope>
    <source>
        <strain evidence="2">Stay&amp;Tobe</strain>
        <tissue evidence="2">Testes</tissue>
    </source>
</reference>
<reference evidence="2" key="1">
    <citation type="journal article" date="2023" name="IScience">
        <title>Live-bearing cockroach genome reveals convergent evolutionary mechanisms linked to viviparity in insects and beyond.</title>
        <authorList>
            <person name="Fouks B."/>
            <person name="Harrison M.C."/>
            <person name="Mikhailova A.A."/>
            <person name="Marchal E."/>
            <person name="English S."/>
            <person name="Carruthers M."/>
            <person name="Jennings E.C."/>
            <person name="Chiamaka E.L."/>
            <person name="Frigard R.A."/>
            <person name="Pippel M."/>
            <person name="Attardo G.M."/>
            <person name="Benoit J.B."/>
            <person name="Bornberg-Bauer E."/>
            <person name="Tobe S.S."/>
        </authorList>
    </citation>
    <scope>NUCLEOTIDE SEQUENCE</scope>
    <source>
        <strain evidence="2">Stay&amp;Tobe</strain>
    </source>
</reference>
<dbReference type="EMBL" id="JASPKZ010003881">
    <property type="protein sequence ID" value="KAJ9591242.1"/>
    <property type="molecule type" value="Genomic_DNA"/>
</dbReference>
<keyword evidence="1" id="KW-0472">Membrane</keyword>
<feature type="non-terminal residue" evidence="2">
    <location>
        <position position="1"/>
    </location>
</feature>
<protein>
    <submittedName>
        <fullName evidence="2">Uncharacterized protein</fullName>
    </submittedName>
</protein>
<feature type="transmembrane region" description="Helical" evidence="1">
    <location>
        <begin position="45"/>
        <end position="64"/>
    </location>
</feature>
<evidence type="ECO:0000313" key="3">
    <source>
        <dbReference type="Proteomes" id="UP001233999"/>
    </source>
</evidence>
<dbReference type="AlphaFoldDB" id="A0AAD8A3T8"/>
<keyword evidence="1" id="KW-1133">Transmembrane helix</keyword>
<evidence type="ECO:0000256" key="1">
    <source>
        <dbReference type="SAM" id="Phobius"/>
    </source>
</evidence>
<sequence length="80" mass="9331">AYLIGTFSALYPNTFLRTQKSVHAIIIVEIPKLPAKMSDLEDFDLVFAFFLVVKFMLLLFLRLMRVSFFNLVGKVKFHFL</sequence>
<organism evidence="2 3">
    <name type="scientific">Diploptera punctata</name>
    <name type="common">Pacific beetle cockroach</name>
    <dbReference type="NCBI Taxonomy" id="6984"/>
    <lineage>
        <taxon>Eukaryota</taxon>
        <taxon>Metazoa</taxon>
        <taxon>Ecdysozoa</taxon>
        <taxon>Arthropoda</taxon>
        <taxon>Hexapoda</taxon>
        <taxon>Insecta</taxon>
        <taxon>Pterygota</taxon>
        <taxon>Neoptera</taxon>
        <taxon>Polyneoptera</taxon>
        <taxon>Dictyoptera</taxon>
        <taxon>Blattodea</taxon>
        <taxon>Blaberoidea</taxon>
        <taxon>Blaberidae</taxon>
        <taxon>Diplopterinae</taxon>
        <taxon>Diploptera</taxon>
    </lineage>
</organism>
<name>A0AAD8A3T8_DIPPU</name>
<keyword evidence="1" id="KW-0812">Transmembrane</keyword>
<keyword evidence="3" id="KW-1185">Reference proteome</keyword>